<keyword evidence="2" id="KW-0328">Glycosyltransferase</keyword>
<dbReference type="PANTHER" id="PTHR43179:SF12">
    <property type="entry name" value="GALACTOFURANOSYLTRANSFERASE GLFT2"/>
    <property type="match status" value="1"/>
</dbReference>
<evidence type="ECO:0000256" key="2">
    <source>
        <dbReference type="ARBA" id="ARBA00022676"/>
    </source>
</evidence>
<dbReference type="InterPro" id="IPR029044">
    <property type="entry name" value="Nucleotide-diphossugar_trans"/>
</dbReference>
<evidence type="ECO:0000256" key="3">
    <source>
        <dbReference type="ARBA" id="ARBA00022679"/>
    </source>
</evidence>
<name>A0A7W9TNR7_CASDE</name>
<dbReference type="RefSeq" id="WP_184142561.1">
    <property type="nucleotide sequence ID" value="NZ_JACHIB010000005.1"/>
</dbReference>
<feature type="domain" description="Glycosyltransferase 2-like" evidence="5">
    <location>
        <begin position="14"/>
        <end position="140"/>
    </location>
</feature>
<accession>A0A7W9TNR7</accession>
<comment type="similarity">
    <text evidence="1">Belongs to the glycosyltransferase 2 family.</text>
</comment>
<evidence type="ECO:0000313" key="6">
    <source>
        <dbReference type="EMBL" id="MBB6083037.1"/>
    </source>
</evidence>
<sequence>MSAATPHSTLPDVSVVVPTYRRPGMLARCLAALLAQTLPGGRYEIIVCDDAPDPAVRALLEQLAPEGAGRPALRYLPVTATQGPAGARNRGWRAARAPVVAFTDDDTVPDARWLEAGLAAMTPDVDAVTGRVVMPVPDPPTDYERDAGRLAQAEFVTANCFVRRTVLERLGGFDERYSQAWREDSDLHFSLLEGGCRIERAPDAVVVHPLRPVRFAAGLSMQRKVMFDALLYRKHRLHYRQRIRRRPPWFYLLVTAVALAAPVCLLAGWFAAAAAAAAAWLALTLGFFLRRLRGTALSVRNVADLALTSALIPLLSIFWRLVGAWRFGRVAP</sequence>
<evidence type="ECO:0000259" key="5">
    <source>
        <dbReference type="Pfam" id="PF00535"/>
    </source>
</evidence>
<dbReference type="CDD" id="cd00761">
    <property type="entry name" value="Glyco_tranf_GTA_type"/>
    <property type="match status" value="1"/>
</dbReference>
<feature type="transmembrane region" description="Helical" evidence="4">
    <location>
        <begin position="249"/>
        <end position="282"/>
    </location>
</feature>
<reference evidence="6 7" key="1">
    <citation type="submission" date="2020-08" db="EMBL/GenBank/DDBJ databases">
        <title>Genomic Encyclopedia of Type Strains, Phase IV (KMG-IV): sequencing the most valuable type-strain genomes for metagenomic binning, comparative biology and taxonomic classification.</title>
        <authorList>
            <person name="Goeker M."/>
        </authorList>
    </citation>
    <scope>NUCLEOTIDE SEQUENCE [LARGE SCALE GENOMIC DNA]</scope>
    <source>
        <strain evidence="6 7">DSM 12141</strain>
    </source>
</reference>
<keyword evidence="4" id="KW-0472">Membrane</keyword>
<dbReference type="SUPFAM" id="SSF53448">
    <property type="entry name" value="Nucleotide-diphospho-sugar transferases"/>
    <property type="match status" value="1"/>
</dbReference>
<organism evidence="6 7">
    <name type="scientific">Castellaniella defragrans</name>
    <name type="common">Alcaligenes defragrans</name>
    <dbReference type="NCBI Taxonomy" id="75697"/>
    <lineage>
        <taxon>Bacteria</taxon>
        <taxon>Pseudomonadati</taxon>
        <taxon>Pseudomonadota</taxon>
        <taxon>Betaproteobacteria</taxon>
        <taxon>Burkholderiales</taxon>
        <taxon>Alcaligenaceae</taxon>
        <taxon>Castellaniella</taxon>
    </lineage>
</organism>
<dbReference type="InterPro" id="IPR001173">
    <property type="entry name" value="Glyco_trans_2-like"/>
</dbReference>
<dbReference type="EMBL" id="JACHIB010000005">
    <property type="protein sequence ID" value="MBB6083037.1"/>
    <property type="molecule type" value="Genomic_DNA"/>
</dbReference>
<dbReference type="Proteomes" id="UP000541136">
    <property type="component" value="Unassembled WGS sequence"/>
</dbReference>
<dbReference type="AlphaFoldDB" id="A0A7W9TNR7"/>
<protein>
    <submittedName>
        <fullName evidence="6">GT2 family glycosyltransferase</fullName>
    </submittedName>
</protein>
<keyword evidence="3 6" id="KW-0808">Transferase</keyword>
<dbReference type="GO" id="GO:0016757">
    <property type="term" value="F:glycosyltransferase activity"/>
    <property type="evidence" value="ECO:0007669"/>
    <property type="project" value="UniProtKB-KW"/>
</dbReference>
<comment type="caution">
    <text evidence="6">The sequence shown here is derived from an EMBL/GenBank/DDBJ whole genome shotgun (WGS) entry which is preliminary data.</text>
</comment>
<gene>
    <name evidence="6" type="ORF">HNR28_001072</name>
</gene>
<feature type="transmembrane region" description="Helical" evidence="4">
    <location>
        <begin position="302"/>
        <end position="322"/>
    </location>
</feature>
<dbReference type="PANTHER" id="PTHR43179">
    <property type="entry name" value="RHAMNOSYLTRANSFERASE WBBL"/>
    <property type="match status" value="1"/>
</dbReference>
<evidence type="ECO:0000256" key="1">
    <source>
        <dbReference type="ARBA" id="ARBA00006739"/>
    </source>
</evidence>
<keyword evidence="4" id="KW-1133">Transmembrane helix</keyword>
<evidence type="ECO:0000313" key="7">
    <source>
        <dbReference type="Proteomes" id="UP000541136"/>
    </source>
</evidence>
<dbReference type="Pfam" id="PF00535">
    <property type="entry name" value="Glycos_transf_2"/>
    <property type="match status" value="1"/>
</dbReference>
<evidence type="ECO:0000256" key="4">
    <source>
        <dbReference type="SAM" id="Phobius"/>
    </source>
</evidence>
<proteinExistence type="inferred from homology"/>
<dbReference type="Gene3D" id="3.90.550.10">
    <property type="entry name" value="Spore Coat Polysaccharide Biosynthesis Protein SpsA, Chain A"/>
    <property type="match status" value="1"/>
</dbReference>
<keyword evidence="4" id="KW-0812">Transmembrane</keyword>